<dbReference type="InterPro" id="IPR036844">
    <property type="entry name" value="Hint_dom_sf"/>
</dbReference>
<organism evidence="1 2">
    <name type="scientific">Rhizophagus irregularis</name>
    <dbReference type="NCBI Taxonomy" id="588596"/>
    <lineage>
        <taxon>Eukaryota</taxon>
        <taxon>Fungi</taxon>
        <taxon>Fungi incertae sedis</taxon>
        <taxon>Mucoromycota</taxon>
        <taxon>Glomeromycotina</taxon>
        <taxon>Glomeromycetes</taxon>
        <taxon>Glomerales</taxon>
        <taxon>Glomeraceae</taxon>
        <taxon>Rhizophagus</taxon>
    </lineage>
</organism>
<dbReference type="VEuPathDB" id="FungiDB:RhiirFUN_007292"/>
<dbReference type="SUPFAM" id="SSF51294">
    <property type="entry name" value="Hedgehog/intein (Hint) domain"/>
    <property type="match status" value="1"/>
</dbReference>
<dbReference type="EMBL" id="LLXL01000625">
    <property type="protein sequence ID" value="PKK70357.1"/>
    <property type="molecule type" value="Genomic_DNA"/>
</dbReference>
<dbReference type="Proteomes" id="UP000233469">
    <property type="component" value="Unassembled WGS sequence"/>
</dbReference>
<protein>
    <submittedName>
        <fullName evidence="1">Uncharacterized protein</fullName>
    </submittedName>
</protein>
<evidence type="ECO:0000313" key="2">
    <source>
        <dbReference type="Proteomes" id="UP000233469"/>
    </source>
</evidence>
<dbReference type="VEuPathDB" id="FungiDB:FUN_005114"/>
<name>A0A2N1N8X3_9GLOM</name>
<dbReference type="VEuPathDB" id="FungiDB:FUN_005115"/>
<gene>
    <name evidence="1" type="ORF">RhiirC2_779783</name>
</gene>
<proteinExistence type="predicted"/>
<sequence>MKRWKVWIIVEIKDIQDLGQDEDEDKFEEDDQDLVPVFPVLARLKVLRVCCVGKCFARGIKVLMYDGTHQNVEELNVGNQIMSKNYSAYYKSTTMLSYFKSVQGRFRVILSKIHGVNPIDSQISAVSWLFAFLFFAGILEISDHLLVFYTTKHEERSNNTTSDMEDAAYLLADLTGNHNSTNLSKTCTKWINGRFDTFRSGAVEQLRVHVALGQNSNVQLYETLVYGKDAAIKLTLRCRHCCWQIYILT</sequence>
<reference evidence="1 2" key="1">
    <citation type="submission" date="2016-04" db="EMBL/GenBank/DDBJ databases">
        <title>Genome analyses suggest a sexual origin of heterokaryosis in a supposedly ancient asexual fungus.</title>
        <authorList>
            <person name="Ropars J."/>
            <person name="Sedzielewska K."/>
            <person name="Noel J."/>
            <person name="Charron P."/>
            <person name="Farinelli L."/>
            <person name="Marton T."/>
            <person name="Kruger M."/>
            <person name="Pelin A."/>
            <person name="Brachmann A."/>
            <person name="Corradi N."/>
        </authorList>
    </citation>
    <scope>NUCLEOTIDE SEQUENCE [LARGE SCALE GENOMIC DNA]</scope>
    <source>
        <strain evidence="1 2">C2</strain>
    </source>
</reference>
<reference evidence="1 2" key="2">
    <citation type="submission" date="2017-10" db="EMBL/GenBank/DDBJ databases">
        <title>Extensive intraspecific genome diversity in a model arbuscular mycorrhizal fungus.</title>
        <authorList>
            <person name="Chen E.C.H."/>
            <person name="Morin E."/>
            <person name="Baudet D."/>
            <person name="Noel J."/>
            <person name="Ndikumana S."/>
            <person name="Charron P."/>
            <person name="St-Onge C."/>
            <person name="Giorgi J."/>
            <person name="Grigoriev I.V."/>
            <person name="Roux C."/>
            <person name="Martin F.M."/>
            <person name="Corradi N."/>
        </authorList>
    </citation>
    <scope>NUCLEOTIDE SEQUENCE [LARGE SCALE GENOMIC DNA]</scope>
    <source>
        <strain evidence="1 2">C2</strain>
    </source>
</reference>
<comment type="caution">
    <text evidence="1">The sequence shown here is derived from an EMBL/GenBank/DDBJ whole genome shotgun (WGS) entry which is preliminary data.</text>
</comment>
<dbReference type="Gene3D" id="2.170.16.10">
    <property type="entry name" value="Hedgehog/Intein (Hint) domain"/>
    <property type="match status" value="1"/>
</dbReference>
<accession>A0A2N1N8X3</accession>
<evidence type="ECO:0000313" key="1">
    <source>
        <dbReference type="EMBL" id="PKK70357.1"/>
    </source>
</evidence>
<dbReference type="AlphaFoldDB" id="A0A2N1N8X3"/>